<dbReference type="Gene3D" id="1.10.510.10">
    <property type="entry name" value="Transferase(Phosphotransferase) domain 1"/>
    <property type="match status" value="2"/>
</dbReference>
<feature type="compositionally biased region" description="Polar residues" evidence="9">
    <location>
        <begin position="2717"/>
        <end position="2734"/>
    </location>
</feature>
<feature type="domain" description="Ig-like" evidence="11">
    <location>
        <begin position="3584"/>
        <end position="3673"/>
    </location>
</feature>
<evidence type="ECO:0000313" key="13">
    <source>
        <dbReference type="EMBL" id="KAG2459229.1"/>
    </source>
</evidence>
<keyword evidence="5 8" id="KW-0067">ATP-binding</keyword>
<dbReference type="PROSITE" id="PS00108">
    <property type="entry name" value="PROTEIN_KINASE_ST"/>
    <property type="match status" value="2"/>
</dbReference>
<feature type="compositionally biased region" description="Polar residues" evidence="9">
    <location>
        <begin position="156"/>
        <end position="165"/>
    </location>
</feature>
<evidence type="ECO:0000256" key="9">
    <source>
        <dbReference type="SAM" id="MobiDB-lite"/>
    </source>
</evidence>
<dbReference type="InterPro" id="IPR003599">
    <property type="entry name" value="Ig_sub"/>
</dbReference>
<dbReference type="SMART" id="SM00409">
    <property type="entry name" value="IG"/>
    <property type="match status" value="9"/>
</dbReference>
<dbReference type="PANTHER" id="PTHR47633">
    <property type="entry name" value="IMMUNOGLOBULIN"/>
    <property type="match status" value="1"/>
</dbReference>
<evidence type="ECO:0000256" key="6">
    <source>
        <dbReference type="ARBA" id="ARBA00023157"/>
    </source>
</evidence>
<evidence type="ECO:0000256" key="8">
    <source>
        <dbReference type="PROSITE-ProRule" id="PRU10141"/>
    </source>
</evidence>
<dbReference type="InterPro" id="IPR036179">
    <property type="entry name" value="Ig-like_dom_sf"/>
</dbReference>
<keyword evidence="13" id="KW-0418">Kinase</keyword>
<evidence type="ECO:0000259" key="10">
    <source>
        <dbReference type="PROSITE" id="PS50011"/>
    </source>
</evidence>
<dbReference type="FunFam" id="2.60.40.10:FF:000080">
    <property type="entry name" value="Myosin light chain kinase, smooth muscle"/>
    <property type="match status" value="1"/>
</dbReference>
<dbReference type="InterPro" id="IPR003598">
    <property type="entry name" value="Ig_sub2"/>
</dbReference>
<reference evidence="13 14" key="1">
    <citation type="journal article" date="2021" name="Cell">
        <title>Tracing the genetic footprints of vertebrate landing in non-teleost ray-finned fishes.</title>
        <authorList>
            <person name="Bi X."/>
            <person name="Wang K."/>
            <person name="Yang L."/>
            <person name="Pan H."/>
            <person name="Jiang H."/>
            <person name="Wei Q."/>
            <person name="Fang M."/>
            <person name="Yu H."/>
            <person name="Zhu C."/>
            <person name="Cai Y."/>
            <person name="He Y."/>
            <person name="Gan X."/>
            <person name="Zeng H."/>
            <person name="Yu D."/>
            <person name="Zhu Y."/>
            <person name="Jiang H."/>
            <person name="Qiu Q."/>
            <person name="Yang H."/>
            <person name="Zhang Y.E."/>
            <person name="Wang W."/>
            <person name="Zhu M."/>
            <person name="He S."/>
            <person name="Zhang G."/>
        </authorList>
    </citation>
    <scope>NUCLEOTIDE SEQUENCE [LARGE SCALE GENOMIC DNA]</scope>
    <source>
        <strain evidence="13">Bchr_013</strain>
    </source>
</reference>
<feature type="compositionally biased region" description="Polar residues" evidence="9">
    <location>
        <begin position="187"/>
        <end position="208"/>
    </location>
</feature>
<feature type="compositionally biased region" description="Basic and acidic residues" evidence="9">
    <location>
        <begin position="2615"/>
        <end position="2633"/>
    </location>
</feature>
<feature type="compositionally biased region" description="Basic and acidic residues" evidence="9">
    <location>
        <begin position="2584"/>
        <end position="2593"/>
    </location>
</feature>
<dbReference type="GO" id="GO:0055013">
    <property type="term" value="P:cardiac muscle cell development"/>
    <property type="evidence" value="ECO:0007669"/>
    <property type="project" value="UniProtKB-ARBA"/>
</dbReference>
<dbReference type="InterPro" id="IPR003961">
    <property type="entry name" value="FN3_dom"/>
</dbReference>
<evidence type="ECO:0000256" key="3">
    <source>
        <dbReference type="ARBA" id="ARBA00022737"/>
    </source>
</evidence>
<keyword evidence="6" id="KW-1015">Disulfide bond</keyword>
<feature type="compositionally biased region" description="Basic and acidic residues" evidence="9">
    <location>
        <begin position="2556"/>
        <end position="2570"/>
    </location>
</feature>
<dbReference type="InterPro" id="IPR007110">
    <property type="entry name" value="Ig-like_dom"/>
</dbReference>
<feature type="region of interest" description="Disordered" evidence="9">
    <location>
        <begin position="1928"/>
        <end position="2078"/>
    </location>
</feature>
<feature type="non-terminal residue" evidence="13">
    <location>
        <position position="1"/>
    </location>
</feature>
<dbReference type="GO" id="GO:0003007">
    <property type="term" value="P:heart morphogenesis"/>
    <property type="evidence" value="ECO:0007669"/>
    <property type="project" value="UniProtKB-ARBA"/>
</dbReference>
<dbReference type="PROSITE" id="PS00107">
    <property type="entry name" value="PROTEIN_KINASE_ATP"/>
    <property type="match status" value="1"/>
</dbReference>
<feature type="domain" description="Protein kinase" evidence="10">
    <location>
        <begin position="3228"/>
        <end position="3480"/>
    </location>
</feature>
<proteinExistence type="inferred from homology"/>
<feature type="region of interest" description="Disordered" evidence="9">
    <location>
        <begin position="3104"/>
        <end position="3125"/>
    </location>
</feature>
<dbReference type="PANTHER" id="PTHR47633:SF3">
    <property type="entry name" value="STRIATED MUSCLE PREFERENTIALLY EXPRESSED PROTEIN KINASE"/>
    <property type="match status" value="1"/>
</dbReference>
<dbReference type="EMBL" id="JAATIS010005477">
    <property type="protein sequence ID" value="KAG2459229.1"/>
    <property type="molecule type" value="Genomic_DNA"/>
</dbReference>
<feature type="domain" description="Protein kinase" evidence="10">
    <location>
        <begin position="1519"/>
        <end position="1765"/>
    </location>
</feature>
<dbReference type="PROSITE" id="PS50853">
    <property type="entry name" value="FN3"/>
    <property type="match status" value="2"/>
</dbReference>
<dbReference type="FunFam" id="2.60.40.10:FF:000541">
    <property type="entry name" value="striated muscle preferentially expressed protein kinase"/>
    <property type="match status" value="1"/>
</dbReference>
<feature type="compositionally biased region" description="Polar residues" evidence="9">
    <location>
        <begin position="360"/>
        <end position="380"/>
    </location>
</feature>
<dbReference type="SUPFAM" id="SSF56112">
    <property type="entry name" value="Protein kinase-like (PK-like)"/>
    <property type="match status" value="2"/>
</dbReference>
<organism evidence="13 14">
    <name type="scientific">Polypterus senegalus</name>
    <name type="common">Senegal bichir</name>
    <dbReference type="NCBI Taxonomy" id="55291"/>
    <lineage>
        <taxon>Eukaryota</taxon>
        <taxon>Metazoa</taxon>
        <taxon>Chordata</taxon>
        <taxon>Craniata</taxon>
        <taxon>Vertebrata</taxon>
        <taxon>Euteleostomi</taxon>
        <taxon>Actinopterygii</taxon>
        <taxon>Polypteriformes</taxon>
        <taxon>Polypteridae</taxon>
        <taxon>Polypterus</taxon>
    </lineage>
</organism>
<dbReference type="CDD" id="cd23767">
    <property type="entry name" value="IQCD"/>
    <property type="match status" value="1"/>
</dbReference>
<dbReference type="PROSITE" id="PS50096">
    <property type="entry name" value="IQ"/>
    <property type="match status" value="1"/>
</dbReference>
<dbReference type="FunFam" id="2.60.40.10:FF:000107">
    <property type="entry name" value="Myosin, light chain kinase a"/>
    <property type="match status" value="1"/>
</dbReference>
<evidence type="ECO:0000256" key="4">
    <source>
        <dbReference type="ARBA" id="ARBA00022741"/>
    </source>
</evidence>
<dbReference type="InterPro" id="IPR008271">
    <property type="entry name" value="Ser/Thr_kinase_AS"/>
</dbReference>
<feature type="compositionally biased region" description="Basic and acidic residues" evidence="9">
    <location>
        <begin position="2010"/>
        <end position="2027"/>
    </location>
</feature>
<name>A0A8X7X1H4_POLSE</name>
<dbReference type="InterPro" id="IPR000048">
    <property type="entry name" value="IQ_motif_EF-hand-BS"/>
</dbReference>
<feature type="domain" description="Ig-like" evidence="11">
    <location>
        <begin position="3677"/>
        <end position="3766"/>
    </location>
</feature>
<feature type="region of interest" description="Disordered" evidence="9">
    <location>
        <begin position="2115"/>
        <end position="2182"/>
    </location>
</feature>
<keyword evidence="7" id="KW-0393">Immunoglobulin domain</keyword>
<dbReference type="InterPro" id="IPR011009">
    <property type="entry name" value="Kinase-like_dom_sf"/>
</dbReference>
<dbReference type="InterPro" id="IPR036116">
    <property type="entry name" value="FN3_sf"/>
</dbReference>
<evidence type="ECO:0000256" key="2">
    <source>
        <dbReference type="ARBA" id="ARBA00006692"/>
    </source>
</evidence>
<feature type="binding site" evidence="8">
    <location>
        <position position="1548"/>
    </location>
    <ligand>
        <name>ATP</name>
        <dbReference type="ChEBI" id="CHEBI:30616"/>
    </ligand>
</feature>
<dbReference type="Pfam" id="PF07679">
    <property type="entry name" value="I-set"/>
    <property type="match status" value="9"/>
</dbReference>
<feature type="compositionally biased region" description="Basic and acidic residues" evidence="9">
    <location>
        <begin position="2641"/>
        <end position="2650"/>
    </location>
</feature>
<feature type="compositionally biased region" description="Basic and acidic residues" evidence="9">
    <location>
        <begin position="2750"/>
        <end position="2762"/>
    </location>
</feature>
<evidence type="ECO:0000313" key="14">
    <source>
        <dbReference type="Proteomes" id="UP000886611"/>
    </source>
</evidence>
<feature type="compositionally biased region" description="Low complexity" evidence="9">
    <location>
        <begin position="2992"/>
        <end position="3015"/>
    </location>
</feature>
<evidence type="ECO:0000256" key="7">
    <source>
        <dbReference type="ARBA" id="ARBA00023319"/>
    </source>
</evidence>
<sequence>MRKAQVQMTLKKSGEESGWCRTAMAPPSPLIPSKRAKVFPDQVVPEMGGRRERPYQTAPVFIRKMKNAAVGTGCDIRLKVGVAGDPQPTLTWYRNESRIPTENQEYGGLWIKDCKLSDAGLYTCIATNPLGEARTSAVLAVMDLGEGDSERMMDTTPDTTPSSGRRGSRAESWAGSQNTVVEKETAGLSSRVTVSTQQDSYSKPSRQANGREPPGTQIRHLGVEPLIRASRANLSRPVWGSEESVSLASDYYGSTFSLYRGRTFSIPLSLSEDVLREDYGCQAAELEQKRDLGSLRYPSSRPQVLPPPSPKFGQRCSSTSLPGRSASAPLTPLTPRKKVITPVEYQDTVPGEFEEKIKQPKSSALSQTSTQESRPQTPLSEYSRKDLTLRPSPKLTRASSKIFEKVRYFEERRRSIDQPEGSISGRSWAGFHRARSFEQSDDERSRTGISRESSREDLREALRAEAAQRRSMFKQKASSFDDRPRYTHKIQDIENKFTEELQRIKKVVGKPQLGKSFSTDQIAHRSGRAPLKKLEPIPPQVIKKLQDRERIQQQQQEQPQQQQQQQQITQQPLNIRKPLVRSIATGDLSSENDGLVDSTAVSSATEKPSSIREQWGHISQREIHSVSLPLEPLQRRREDSPPPSFPATMIQTEETEHSVQWADLKPLIPITENEILKEEEAPLQACPVTDFERTLPVPSPGFYVLKQEEEEEMEIEPHESPMTPHSRLEIPKILIHPETTDRGSNLETKTKVKTVKEEKIQKVRGKSRPMSPDIESSDDSYVSAGEDILEAPLFEVPLRDMEAESGTEVLLKCIITGNPLPEEPAPDTRATLNVPLDIASPITSDDEYLSPLEEGVEFGFPAFRGPEAMKLPDISEVRFKEPPFFEVCLTDQAVLEGQDALFRVKVHGEPKPLIYWLRNRQTIKSGSHHSVTEGEDGTYELKILSTIKSDAGVYTCRAINEYGTQQCESKLDVKVEPSLAVIRQVRDVTVKAGETAVFECLITGPPDVDVDWLSNGKLIQPALLNCKMHFDGKRCKLLLNSVHEDDSGSYTCKLSTAKDELTSSGNLKVIPSIEPLFTRKLDILEVIEGRTARFDCKVSGTPPPALTWSHFEQTLEENENIRILKDHGLHSLIISHVSNENEGFYTVIAKNAHGETECSAELYVQEPRPAVSSQIAKLEKMPSIPEEPEVPESEVERFTMPDFVRPLQDLDVVEGKEAILKCKVAGLPYPTITWFHNGQKIDSTEDRKMMQYPNTLTYIIQCQTVGINQWTLLDANVKTTTYTVHSLSKGVLYIFRVLSATAKSHSKPSPPTEPVQLIDRANIIERVYQDANVKNSETYKLVSWSILVNKPDLYEMCMPDDDQHTLKIMQIGRSDVGEIVCIASNQYGSDTCTLSLNMAEPPTFESIMEDVDVSTGETSRFAVVVEGKPIPDILWHKNDTLLSESSHFTFVYDDSECSLVVLNTTEEDSGVYTCTAKNLAGSVYCKAELTVHAAKLEKEEEIEDEETLLRKMRRLTDFYDVHKEIGRGAFSYVKLVTERSGKVEYAAKFIPLRAKSKASALKELNILSQLDHERIVYFHDAFEKKNGVIIITEVCHEEFLEKITKKTSVLESEIRSFMRQILEGISYLHQNNILHLDIKPENILMADSTSEQIRICDFGNAKEVTPEDAQYCKYGTPEFVAPEIVNQTPVSKATDICLTGVSPFVGENDRATVLNIRNYNVAFEENMFEDLCREAKGFVIKLLVSDRLQYFTAAKRGYFASTVYIVVDGWGSCPVGTPGGWKNWERSSTSQEHEKVAAMVGVWATGIELRSSALWGPVATARGCLDGSEAMTLSKGKSISTEPLKLFQSRRKWQRSLINYKSKMVMRSIPELLDDSSTHVSIAVPKHLKEGSPPPSSSSDSEDIDELPFIPMPLTMEFSSSRMSLNEIPADDEMVGRPNGNLDVVGKESEGPVPMQCEPPFAKKEVTEVQGRGRSRKRATQDEDNQSSDEDISERPDHAKRPLRKGSSVESDKGEGSSKRGELRRGSSADSALLLHIKAEEGTTDGQTEEPKKGLKKALSMELPRRSPSPGTLDERRKLSHEDYALKLELMRQRLLRGGSVDKKMSGLREPLLETLRLAEDDPQKRSTSLERYTRPPRGSPVPPLARAASSDTPREVSLDPKVLRKSASFSQGDTEPIPLHRRLGAPLEIPLTQIEGKRLQECVSMSALTEQTKLDSRPSTPREISSKPPTPDREEIEGSMAETIKTSEKAGRTFEKAENTTLKVSKPYEVNVDKVKKLSESVKETVTSSEDMVGTPQEETDISKKVVIDTDVNDMTNKKAPIPAEKSNLVKEVSQKQVLIQSVIAPCVEPSYDEKLQMAKLPPEIIITKSSTVVPLEIDIKGPQNNVPLQATPSPTTKVSFSAPSARPSAYAEIMQAIVVPEHKNKGQEAKPETEISTTAHPAVFSRVASNEQTRKEPSPPKTPPPPALSQQISDQDPKHIIEDIASEEVFEAKFKRRESSLTRGLKLLTRSKSEEKSFILPPSSGEEIYRPGPTGAPLEFVKPEEPKKIEERAKSVQDLREAEKDTSFMRRLSLRLKGTPSTERKEVKSGEESPALEHSAPKRRLSWTLGRSSFRDKKEKEVEMIRMEPGAEKQSSQEVEIKESRKPNESPVLTMRKKIESTVAGISMRIRSHSEERKEEKKGEKETKQEKRTPLLSLLRRSNSEGTNLKRLGVPSNQLASQSHAAPSTESLQSESSVQSEAAVKTASESDRRSRWDRWGLTRSKREKGSSQPNIPSAIARENGTLDGHHYTRLASDFPPVFHIKLRDHVLLEGDPITLCCLPAGSPTPHIEWLKDKKPVEFDSRISIVSCPDGRQLLMIMKACKKDAGLYECVAKNPLASVTSSCLLSLARLPSRPGTPEIPQRYKNTALILWKPSDSRTPCTYTLERKTEGDSDWLTVTTGVADCYYNATELPMGSTLKFRVACVNKAGQGPYSNSSEKVQLDSPDMPKASPSPAVPKPASSIPPSVSKSKTLPASEVAPPEMPKPASPSIPQKPAADEIISSTAQMQIQPPAPVDSTVPVLYSAPSPVPVTSPSPVSTTVATSPTIKTTLTLTVTTPSLVAQPTTSPSPPPPVLPKPTTPVSLVTPISPVTAVTPPPLQSPSGVIGKPISSVPMYVPATLVQTPPTQVSSLTPPVVLVTSLSPVGEGPSTPSRITPTGRVTPSAKSVDSSTTALRQGVPQKPYTFMDERARGRYGVIRECKENATGKQFMAKIIPYEAESKQSVLQEYEILKSLRHEKVMALHEAYVTPRYLVLISESCVGKELLYSLIDRFRYSEDDVVGYIVQTLQGLEYLHNRRILHLDIKPDNIIVTYMNVVKIIDFGSAQTFNPLFLKQLSQHVGTLEFMSPEVIKGDVVGPPADIWGIGVLTYIMLSGRSPFLETNPLETENRIQTAKFDLTKIYPNVSQSASLFLKKILCSYPWARPTIKDCFANSWLQDAYLMKLRRQTLTFTTSRLKEFLVEYQRRRAEIATKHKVLLRSYQSTQQAPMSKAPPAKKVAPPPPGCTLDISDPQVQEAAIRIQASYRGHRSRKELREKGPPRILQELKDVVLLEGSAAKLECRVSAFPDPFIVWSKDGKELKDGPKYRYVFEDPDIVALVVRDGELSDLGQYTVSVKNAFGEAYDSARIIVEVPAKIEKGPDSVKAKKGSTVTLKAVISGEPAPDVGWVKNGEDIEEDDRVFYDIDDTSTTLTIKNVQASDAGKYEIFVENNLGVDQSFARVDIM</sequence>
<feature type="domain" description="Ig-like" evidence="11">
    <location>
        <begin position="1071"/>
        <end position="1163"/>
    </location>
</feature>
<feature type="non-terminal residue" evidence="13">
    <location>
        <position position="3768"/>
    </location>
</feature>
<feature type="domain" description="Fibronectin type-III" evidence="12">
    <location>
        <begin position="1227"/>
        <end position="1321"/>
    </location>
</feature>
<dbReference type="InterPro" id="IPR017441">
    <property type="entry name" value="Protein_kinase_ATP_BS"/>
</dbReference>
<feature type="region of interest" description="Disordered" evidence="9">
    <location>
        <begin position="2514"/>
        <end position="2542"/>
    </location>
</feature>
<dbReference type="Pfam" id="PF00069">
    <property type="entry name" value="Pkinase"/>
    <property type="match status" value="2"/>
</dbReference>
<feature type="domain" description="Ig-like" evidence="11">
    <location>
        <begin position="977"/>
        <end position="1062"/>
    </location>
</feature>
<feature type="compositionally biased region" description="Polar residues" evidence="9">
    <location>
        <begin position="3194"/>
        <end position="3218"/>
    </location>
</feature>
<feature type="compositionally biased region" description="Polar residues" evidence="9">
    <location>
        <begin position="599"/>
        <end position="612"/>
    </location>
</feature>
<feature type="compositionally biased region" description="Basic and acidic residues" evidence="9">
    <location>
        <begin position="2424"/>
        <end position="2435"/>
    </location>
</feature>
<feature type="compositionally biased region" description="Basic and acidic residues" evidence="9">
    <location>
        <begin position="2674"/>
        <end position="2695"/>
    </location>
</feature>
<evidence type="ECO:0000256" key="1">
    <source>
        <dbReference type="ARBA" id="ARBA00004657"/>
    </source>
</evidence>
<keyword evidence="3" id="KW-0677">Repeat</keyword>
<dbReference type="SUPFAM" id="SSF48726">
    <property type="entry name" value="Immunoglobulin"/>
    <property type="match status" value="9"/>
</dbReference>
<dbReference type="PROSITE" id="PS50011">
    <property type="entry name" value="PROTEIN_KINASE_DOM"/>
    <property type="match status" value="2"/>
</dbReference>
<feature type="region of interest" description="Disordered" evidence="9">
    <location>
        <begin position="516"/>
        <end position="573"/>
    </location>
</feature>
<feature type="domain" description="Ig-like" evidence="11">
    <location>
        <begin position="872"/>
        <end position="972"/>
    </location>
</feature>
<feature type="region of interest" description="Disordered" evidence="9">
    <location>
        <begin position="292"/>
        <end position="394"/>
    </location>
</feature>
<accession>A0A8X7X1H4</accession>
<evidence type="ECO:0000256" key="5">
    <source>
        <dbReference type="ARBA" id="ARBA00022840"/>
    </source>
</evidence>
<dbReference type="SMART" id="SM00220">
    <property type="entry name" value="S_TKc"/>
    <property type="match status" value="2"/>
</dbReference>
<dbReference type="InterPro" id="IPR000719">
    <property type="entry name" value="Prot_kinase_dom"/>
</dbReference>
<feature type="compositionally biased region" description="Basic and acidic residues" evidence="9">
    <location>
        <begin position="435"/>
        <end position="446"/>
    </location>
</feature>
<feature type="compositionally biased region" description="Acidic residues" evidence="9">
    <location>
        <begin position="1982"/>
        <end position="1992"/>
    </location>
</feature>
<feature type="compositionally biased region" description="Low complexity" evidence="9">
    <location>
        <begin position="2735"/>
        <end position="2746"/>
    </location>
</feature>
<feature type="region of interest" description="Disordered" evidence="9">
    <location>
        <begin position="2424"/>
        <end position="2480"/>
    </location>
</feature>
<feature type="region of interest" description="Disordered" evidence="9">
    <location>
        <begin position="146"/>
        <end position="218"/>
    </location>
</feature>
<dbReference type="GO" id="GO:0004672">
    <property type="term" value="F:protein kinase activity"/>
    <property type="evidence" value="ECO:0007669"/>
    <property type="project" value="InterPro"/>
</dbReference>
<feature type="compositionally biased region" description="Low complexity" evidence="9">
    <location>
        <begin position="552"/>
        <end position="571"/>
    </location>
</feature>
<keyword evidence="14" id="KW-1185">Reference proteome</keyword>
<dbReference type="GO" id="GO:0005524">
    <property type="term" value="F:ATP binding"/>
    <property type="evidence" value="ECO:0007669"/>
    <property type="project" value="UniProtKB-UniRule"/>
</dbReference>
<dbReference type="Gene3D" id="2.60.40.10">
    <property type="entry name" value="Immunoglobulins"/>
    <property type="match status" value="11"/>
</dbReference>
<feature type="domain" description="Ig-like" evidence="11">
    <location>
        <begin position="2801"/>
        <end position="2891"/>
    </location>
</feature>
<keyword evidence="13" id="KW-0808">Transferase</keyword>
<feature type="region of interest" description="Disordered" evidence="9">
    <location>
        <begin position="586"/>
        <end position="618"/>
    </location>
</feature>
<feature type="domain" description="Ig-like" evidence="11">
    <location>
        <begin position="1402"/>
        <end position="1490"/>
    </location>
</feature>
<dbReference type="FunFam" id="2.60.40.10:FF:000031">
    <property type="entry name" value="Myosin-binding protein C, slow type"/>
    <property type="match status" value="1"/>
</dbReference>
<feature type="region of interest" description="Disordered" evidence="9">
    <location>
        <begin position="757"/>
        <end position="781"/>
    </location>
</feature>
<dbReference type="FunFam" id="2.60.40.10:FF:000539">
    <property type="entry name" value="striated muscle preferentially expressed protein kinase"/>
    <property type="match status" value="1"/>
</dbReference>
<feature type="domain" description="Fibronectin type-III" evidence="12">
    <location>
        <begin position="2898"/>
        <end position="2989"/>
    </location>
</feature>
<feature type="domain" description="Ig-like" evidence="11">
    <location>
        <begin position="59"/>
        <end position="140"/>
    </location>
</feature>
<feature type="region of interest" description="Disordered" evidence="9">
    <location>
        <begin position="3187"/>
        <end position="3218"/>
    </location>
</feature>
<gene>
    <name evidence="13" type="primary">Speg</name>
    <name evidence="13" type="ORF">GTO96_0019286</name>
</gene>
<feature type="region of interest" description="Disordered" evidence="9">
    <location>
        <begin position="2281"/>
        <end position="2303"/>
    </location>
</feature>
<dbReference type="SMART" id="SM00015">
    <property type="entry name" value="IQ"/>
    <property type="match status" value="1"/>
</dbReference>
<protein>
    <submittedName>
        <fullName evidence="13">SPEG kinase</fullName>
    </submittedName>
</protein>
<dbReference type="Gene3D" id="3.30.200.20">
    <property type="entry name" value="Phosphorylase Kinase, domain 1"/>
    <property type="match status" value="2"/>
</dbReference>
<dbReference type="InterPro" id="IPR013783">
    <property type="entry name" value="Ig-like_fold"/>
</dbReference>
<dbReference type="FunFam" id="2.60.40.10:FF:000784">
    <property type="entry name" value="Striated muscle preferentially expressed protein kinase"/>
    <property type="match status" value="1"/>
</dbReference>
<evidence type="ECO:0000259" key="12">
    <source>
        <dbReference type="PROSITE" id="PS50853"/>
    </source>
</evidence>
<feature type="region of interest" description="Disordered" evidence="9">
    <location>
        <begin position="2975"/>
        <end position="3038"/>
    </location>
</feature>
<dbReference type="FunFam" id="2.60.40.10:FF:000145">
    <property type="entry name" value="Myosin light chain kinase, smooth muscle"/>
    <property type="match status" value="1"/>
</dbReference>
<feature type="region of interest" description="Disordered" evidence="9">
    <location>
        <begin position="2210"/>
        <end position="2254"/>
    </location>
</feature>
<feature type="region of interest" description="Disordered" evidence="9">
    <location>
        <begin position="434"/>
        <end position="459"/>
    </location>
</feature>
<dbReference type="FunFam" id="2.60.40.10:FF:000513">
    <property type="entry name" value="striated muscle preferentially expressed protein kinase"/>
    <property type="match status" value="1"/>
</dbReference>
<comment type="similarity">
    <text evidence="2">Belongs to the protein kinase superfamily. CAMK Ser/Thr protein kinase family.</text>
</comment>
<dbReference type="FunFam" id="2.60.40.10:FF:000032">
    <property type="entry name" value="palladin isoform X1"/>
    <property type="match status" value="1"/>
</dbReference>
<feature type="compositionally biased region" description="Pro residues" evidence="9">
    <location>
        <begin position="3111"/>
        <end position="3123"/>
    </location>
</feature>
<dbReference type="SMART" id="SM00408">
    <property type="entry name" value="IGc2"/>
    <property type="match status" value="9"/>
</dbReference>
<dbReference type="CDD" id="cd00063">
    <property type="entry name" value="FN3"/>
    <property type="match status" value="2"/>
</dbReference>
<dbReference type="GO" id="GO:0030017">
    <property type="term" value="C:sarcomere"/>
    <property type="evidence" value="ECO:0007669"/>
    <property type="project" value="UniProtKB-ARBA"/>
</dbReference>
<feature type="region of interest" description="Disordered" evidence="9">
    <location>
        <begin position="2556"/>
        <end position="2783"/>
    </location>
</feature>
<dbReference type="Proteomes" id="UP000886611">
    <property type="component" value="Unassembled WGS sequence"/>
</dbReference>
<dbReference type="SMART" id="SM00060">
    <property type="entry name" value="FN3"/>
    <property type="match status" value="2"/>
</dbReference>
<feature type="compositionally biased region" description="Polar residues" evidence="9">
    <location>
        <begin position="2210"/>
        <end position="2224"/>
    </location>
</feature>
<evidence type="ECO:0000259" key="11">
    <source>
        <dbReference type="PROSITE" id="PS50835"/>
    </source>
</evidence>
<feature type="region of interest" description="Disordered" evidence="9">
    <location>
        <begin position="1885"/>
        <end position="1906"/>
    </location>
</feature>
<feature type="compositionally biased region" description="Basic and acidic residues" evidence="9">
    <location>
        <begin position="2153"/>
        <end position="2163"/>
    </location>
</feature>
<dbReference type="InterPro" id="IPR013098">
    <property type="entry name" value="Ig_I-set"/>
</dbReference>
<feature type="domain" description="Ig-like" evidence="11">
    <location>
        <begin position="1201"/>
        <end position="1397"/>
    </location>
</feature>
<dbReference type="FunFam" id="3.30.200.20:FF:000302">
    <property type="entry name" value="striated muscle preferentially expressed protein kinase"/>
    <property type="match status" value="1"/>
</dbReference>
<dbReference type="SUPFAM" id="SSF49265">
    <property type="entry name" value="Fibronectin type III"/>
    <property type="match status" value="1"/>
</dbReference>
<feature type="region of interest" description="Disordered" evidence="9">
    <location>
        <begin position="626"/>
        <end position="645"/>
    </location>
</feature>
<comment type="caution">
    <text evidence="13">The sequence shown here is derived from an EMBL/GenBank/DDBJ whole genome shotgun (WGS) entry which is preliminary data.</text>
</comment>
<dbReference type="FunFam" id="1.10.510.10:FF:000363">
    <property type="entry name" value="Striated muscle preferentially expressed protein kinase"/>
    <property type="match status" value="1"/>
</dbReference>
<comment type="subcellular location">
    <subcellularLocation>
        <location evidence="1">Cytoplasm</location>
        <location evidence="1">Myofibril</location>
    </subcellularLocation>
</comment>
<dbReference type="PROSITE" id="PS50835">
    <property type="entry name" value="IG_LIKE"/>
    <property type="match status" value="9"/>
</dbReference>
<keyword evidence="4 8" id="KW-0547">Nucleotide-binding</keyword>
<feature type="compositionally biased region" description="Basic and acidic residues" evidence="9">
    <location>
        <begin position="2117"/>
        <end position="2134"/>
    </location>
</feature>